<gene>
    <name evidence="2" type="ORF">GCM10011376_15250</name>
</gene>
<dbReference type="RefSeq" id="WP_191278798.1">
    <property type="nucleotide sequence ID" value="NZ_BNAD01000003.1"/>
</dbReference>
<comment type="caution">
    <text evidence="2">The sequence shown here is derived from an EMBL/GenBank/DDBJ whole genome shotgun (WGS) entry which is preliminary data.</text>
</comment>
<evidence type="ECO:0000313" key="3">
    <source>
        <dbReference type="Proteomes" id="UP000597341"/>
    </source>
</evidence>
<evidence type="ECO:0000256" key="1">
    <source>
        <dbReference type="SAM" id="MobiDB-lite"/>
    </source>
</evidence>
<organism evidence="2 3">
    <name type="scientific">Nocardioides flavus</name>
    <name type="common">ex Wang et al. 2016</name>
    <dbReference type="NCBI Taxonomy" id="2058780"/>
    <lineage>
        <taxon>Bacteria</taxon>
        <taxon>Bacillati</taxon>
        <taxon>Actinomycetota</taxon>
        <taxon>Actinomycetes</taxon>
        <taxon>Propionibacteriales</taxon>
        <taxon>Nocardioidaceae</taxon>
        <taxon>Nocardioides</taxon>
    </lineage>
</organism>
<evidence type="ECO:0000313" key="2">
    <source>
        <dbReference type="EMBL" id="GHE16915.1"/>
    </source>
</evidence>
<dbReference type="Proteomes" id="UP000597341">
    <property type="component" value="Unassembled WGS sequence"/>
</dbReference>
<proteinExistence type="predicted"/>
<keyword evidence="3" id="KW-1185">Reference proteome</keyword>
<protein>
    <recommendedName>
        <fullName evidence="4">Copper resistance protein CopC</fullName>
    </recommendedName>
</protein>
<accession>A0ABQ3HJ20</accession>
<name>A0ABQ3HJ20_9ACTN</name>
<feature type="region of interest" description="Disordered" evidence="1">
    <location>
        <begin position="25"/>
        <end position="55"/>
    </location>
</feature>
<sequence length="67" mass="6959">MKTPDRARLAALAVTAALTSHLAPTQVGGEKASAGRKLTFTSNGAPVSGDPADLRLEPDQRIGVTFR</sequence>
<reference evidence="3" key="1">
    <citation type="journal article" date="2019" name="Int. J. Syst. Evol. Microbiol.">
        <title>The Global Catalogue of Microorganisms (GCM) 10K type strain sequencing project: providing services to taxonomists for standard genome sequencing and annotation.</title>
        <authorList>
            <consortium name="The Broad Institute Genomics Platform"/>
            <consortium name="The Broad Institute Genome Sequencing Center for Infectious Disease"/>
            <person name="Wu L."/>
            <person name="Ma J."/>
        </authorList>
    </citation>
    <scope>NUCLEOTIDE SEQUENCE [LARGE SCALE GENOMIC DNA]</scope>
    <source>
        <strain evidence="3">CGMCC 1.12791</strain>
    </source>
</reference>
<dbReference type="EMBL" id="BNAD01000003">
    <property type="protein sequence ID" value="GHE16915.1"/>
    <property type="molecule type" value="Genomic_DNA"/>
</dbReference>
<evidence type="ECO:0008006" key="4">
    <source>
        <dbReference type="Google" id="ProtNLM"/>
    </source>
</evidence>